<proteinExistence type="predicted"/>
<feature type="compositionally biased region" description="Basic and acidic residues" evidence="1">
    <location>
        <begin position="333"/>
        <end position="351"/>
    </location>
</feature>
<dbReference type="CDD" id="cd00403">
    <property type="entry name" value="Ribosomal_L1"/>
    <property type="match status" value="1"/>
</dbReference>
<protein>
    <recommendedName>
        <fullName evidence="4">Ribosomal protein L1</fullName>
    </recommendedName>
</protein>
<sequence length="370" mass="41375">MTTMELQSPSSQPPSKVPTSAVEKAVTALLNWKSAKSTSEKPQLLPSDEFIYLVVTLTKIPVKSRVNAYKLPLPHPLYTPENSEFCLFVADETSKAAKSKIEEQTLPISKVIKLSKLKKEYKAYEQKRKLCDSYDLFLAEKKIVPLLPNAIGKWFYKKKKIPVPVELARLNWKEQIERVSSSAMLYLSTGSCSVVKVARATMEREEIVANVAAAIDGVAKMVPKSWGNVRSLHLKFSESVALPVYQKVPELGFKIGSGEVVEKTKKVVGEVKKGVKGKKEEVGVKVNKKKKMKGRIHEVNYMDDVMVGEDEIEGEEVDEEEEKEEVKEEVVAKKRKKGDVGKKVVKKGDKGLKKKKDIGVKKSKKSKVSV</sequence>
<dbReference type="SUPFAM" id="SSF56808">
    <property type="entry name" value="Ribosomal protein L1"/>
    <property type="match status" value="1"/>
</dbReference>
<dbReference type="EMBL" id="JBDFQZ010000005">
    <property type="protein sequence ID" value="KAK9725158.1"/>
    <property type="molecule type" value="Genomic_DNA"/>
</dbReference>
<accession>A0AAW1KWD8</accession>
<evidence type="ECO:0008006" key="4">
    <source>
        <dbReference type="Google" id="ProtNLM"/>
    </source>
</evidence>
<dbReference type="PANTHER" id="PTHR23105">
    <property type="entry name" value="RIBOSOMAL PROTEIN L7AE FAMILY MEMBER"/>
    <property type="match status" value="1"/>
</dbReference>
<evidence type="ECO:0000256" key="1">
    <source>
        <dbReference type="SAM" id="MobiDB-lite"/>
    </source>
</evidence>
<gene>
    <name evidence="2" type="ORF">RND81_05G126200</name>
</gene>
<comment type="caution">
    <text evidence="2">The sequence shown here is derived from an EMBL/GenBank/DDBJ whole genome shotgun (WGS) entry which is preliminary data.</text>
</comment>
<evidence type="ECO:0000313" key="3">
    <source>
        <dbReference type="Proteomes" id="UP001443914"/>
    </source>
</evidence>
<feature type="region of interest" description="Disordered" evidence="1">
    <location>
        <begin position="333"/>
        <end position="370"/>
    </location>
</feature>
<evidence type="ECO:0000313" key="2">
    <source>
        <dbReference type="EMBL" id="KAK9725158.1"/>
    </source>
</evidence>
<dbReference type="Proteomes" id="UP001443914">
    <property type="component" value="Unassembled WGS sequence"/>
</dbReference>
<dbReference type="AlphaFoldDB" id="A0AAW1KWD8"/>
<dbReference type="InterPro" id="IPR023674">
    <property type="entry name" value="Ribosomal_uL1-like"/>
</dbReference>
<organism evidence="2 3">
    <name type="scientific">Saponaria officinalis</name>
    <name type="common">Common soapwort</name>
    <name type="synonym">Lychnis saponaria</name>
    <dbReference type="NCBI Taxonomy" id="3572"/>
    <lineage>
        <taxon>Eukaryota</taxon>
        <taxon>Viridiplantae</taxon>
        <taxon>Streptophyta</taxon>
        <taxon>Embryophyta</taxon>
        <taxon>Tracheophyta</taxon>
        <taxon>Spermatophyta</taxon>
        <taxon>Magnoliopsida</taxon>
        <taxon>eudicotyledons</taxon>
        <taxon>Gunneridae</taxon>
        <taxon>Pentapetalae</taxon>
        <taxon>Caryophyllales</taxon>
        <taxon>Caryophyllaceae</taxon>
        <taxon>Caryophylleae</taxon>
        <taxon>Saponaria</taxon>
    </lineage>
</organism>
<name>A0AAW1KWD8_SAPOF</name>
<feature type="compositionally biased region" description="Basic residues" evidence="1">
    <location>
        <begin position="352"/>
        <end position="370"/>
    </location>
</feature>
<reference evidence="2" key="1">
    <citation type="submission" date="2024-03" db="EMBL/GenBank/DDBJ databases">
        <title>WGS assembly of Saponaria officinalis var. Norfolk2.</title>
        <authorList>
            <person name="Jenkins J."/>
            <person name="Shu S."/>
            <person name="Grimwood J."/>
            <person name="Barry K."/>
            <person name="Goodstein D."/>
            <person name="Schmutz J."/>
            <person name="Leebens-Mack J."/>
            <person name="Osbourn A."/>
        </authorList>
    </citation>
    <scope>NUCLEOTIDE SEQUENCE [LARGE SCALE GENOMIC DNA]</scope>
    <source>
        <strain evidence="2">JIC</strain>
    </source>
</reference>
<dbReference type="GO" id="GO:0003723">
    <property type="term" value="F:RNA binding"/>
    <property type="evidence" value="ECO:0007669"/>
    <property type="project" value="InterPro"/>
</dbReference>
<dbReference type="FunFam" id="3.40.50.790:FF:000012">
    <property type="entry name" value="Ribosomal protein L1p/L10e family"/>
    <property type="match status" value="1"/>
</dbReference>
<dbReference type="InterPro" id="IPR050257">
    <property type="entry name" value="eL8/uL1-like"/>
</dbReference>
<dbReference type="Pfam" id="PF00687">
    <property type="entry name" value="Ribosomal_L1"/>
    <property type="match status" value="1"/>
</dbReference>
<dbReference type="Gene3D" id="3.40.50.790">
    <property type="match status" value="1"/>
</dbReference>
<dbReference type="InterPro" id="IPR016095">
    <property type="entry name" value="Ribosomal_uL1_3-a/b-sand"/>
</dbReference>
<dbReference type="InterPro" id="IPR028364">
    <property type="entry name" value="Ribosomal_uL1/biogenesis"/>
</dbReference>
<keyword evidence="3" id="KW-1185">Reference proteome</keyword>